<evidence type="ECO:0000259" key="7">
    <source>
        <dbReference type="PROSITE" id="PS52015"/>
    </source>
</evidence>
<feature type="chain" id="PRO_5032601352" evidence="6">
    <location>
        <begin position="22"/>
        <end position="141"/>
    </location>
</feature>
<dbReference type="GO" id="GO:0016020">
    <property type="term" value="C:membrane"/>
    <property type="evidence" value="ECO:0007669"/>
    <property type="project" value="UniProtKB-SubCell"/>
</dbReference>
<dbReference type="InterPro" id="IPR006260">
    <property type="entry name" value="TonB/TolA_C"/>
</dbReference>
<evidence type="ECO:0000256" key="6">
    <source>
        <dbReference type="SAM" id="SignalP"/>
    </source>
</evidence>
<keyword evidence="4" id="KW-0472">Membrane</keyword>
<evidence type="ECO:0000256" key="2">
    <source>
        <dbReference type="ARBA" id="ARBA00022692"/>
    </source>
</evidence>
<dbReference type="Proteomes" id="UP000589716">
    <property type="component" value="Unassembled WGS sequence"/>
</dbReference>
<feature type="region of interest" description="Disordered" evidence="5">
    <location>
        <begin position="24"/>
        <end position="45"/>
    </location>
</feature>
<evidence type="ECO:0000313" key="8">
    <source>
        <dbReference type="EMBL" id="NZA02786.1"/>
    </source>
</evidence>
<gene>
    <name evidence="8" type="ORF">H0I39_15455</name>
</gene>
<dbReference type="GO" id="GO:0055085">
    <property type="term" value="P:transmembrane transport"/>
    <property type="evidence" value="ECO:0007669"/>
    <property type="project" value="InterPro"/>
</dbReference>
<evidence type="ECO:0000313" key="9">
    <source>
        <dbReference type="Proteomes" id="UP000589716"/>
    </source>
</evidence>
<keyword evidence="2" id="KW-0812">Transmembrane</keyword>
<name>A0A853IQP3_9BURK</name>
<dbReference type="RefSeq" id="WP_180551078.1">
    <property type="nucleotide sequence ID" value="NZ_JACCKX010000001.1"/>
</dbReference>
<organism evidence="8 9">
    <name type="scientific">Ottowia beijingensis</name>
    <dbReference type="NCBI Taxonomy" id="1207057"/>
    <lineage>
        <taxon>Bacteria</taxon>
        <taxon>Pseudomonadati</taxon>
        <taxon>Pseudomonadota</taxon>
        <taxon>Betaproteobacteria</taxon>
        <taxon>Burkholderiales</taxon>
        <taxon>Comamonadaceae</taxon>
        <taxon>Ottowia</taxon>
    </lineage>
</organism>
<dbReference type="AlphaFoldDB" id="A0A853IQP3"/>
<dbReference type="NCBIfam" id="TIGR01352">
    <property type="entry name" value="tonB_Cterm"/>
    <property type="match status" value="1"/>
</dbReference>
<feature type="domain" description="TonB C-terminal" evidence="7">
    <location>
        <begin position="34"/>
        <end position="141"/>
    </location>
</feature>
<evidence type="ECO:0000256" key="3">
    <source>
        <dbReference type="ARBA" id="ARBA00022989"/>
    </source>
</evidence>
<protein>
    <submittedName>
        <fullName evidence="8">TonB family protein</fullName>
    </submittedName>
</protein>
<keyword evidence="3" id="KW-1133">Transmembrane helix</keyword>
<dbReference type="Pfam" id="PF03544">
    <property type="entry name" value="TonB_C"/>
    <property type="match status" value="1"/>
</dbReference>
<sequence length="141" mass="15145">MHRLAPHPHFGLVALAAAVLAACQTPPTPEPPPPEPRPMASQTCPPVRYPATAMRIGLQGQVRVQLTVDLQGHVTQARLVEPSQLTIHSERDPDPPAAQRRAATLALERAALAIARRCTLPPVVGNYAPATAVLPFHFDLE</sequence>
<evidence type="ECO:0000256" key="1">
    <source>
        <dbReference type="ARBA" id="ARBA00004167"/>
    </source>
</evidence>
<keyword evidence="9" id="KW-1185">Reference proteome</keyword>
<comment type="caution">
    <text evidence="8">The sequence shown here is derived from an EMBL/GenBank/DDBJ whole genome shotgun (WGS) entry which is preliminary data.</text>
</comment>
<proteinExistence type="predicted"/>
<dbReference type="EMBL" id="JACCKX010000001">
    <property type="protein sequence ID" value="NZA02786.1"/>
    <property type="molecule type" value="Genomic_DNA"/>
</dbReference>
<dbReference type="Gene3D" id="3.30.1150.10">
    <property type="match status" value="1"/>
</dbReference>
<dbReference type="PROSITE" id="PS52015">
    <property type="entry name" value="TONB_CTD"/>
    <property type="match status" value="1"/>
</dbReference>
<dbReference type="InterPro" id="IPR037682">
    <property type="entry name" value="TonB_C"/>
</dbReference>
<accession>A0A853IQP3</accession>
<feature type="compositionally biased region" description="Pro residues" evidence="5">
    <location>
        <begin position="26"/>
        <end position="37"/>
    </location>
</feature>
<feature type="signal peptide" evidence="6">
    <location>
        <begin position="1"/>
        <end position="21"/>
    </location>
</feature>
<dbReference type="SUPFAM" id="SSF74653">
    <property type="entry name" value="TolA/TonB C-terminal domain"/>
    <property type="match status" value="1"/>
</dbReference>
<dbReference type="PROSITE" id="PS51257">
    <property type="entry name" value="PROKAR_LIPOPROTEIN"/>
    <property type="match status" value="1"/>
</dbReference>
<evidence type="ECO:0000256" key="5">
    <source>
        <dbReference type="SAM" id="MobiDB-lite"/>
    </source>
</evidence>
<comment type="subcellular location">
    <subcellularLocation>
        <location evidence="1">Membrane</location>
        <topology evidence="1">Single-pass membrane protein</topology>
    </subcellularLocation>
</comment>
<evidence type="ECO:0000256" key="4">
    <source>
        <dbReference type="ARBA" id="ARBA00023136"/>
    </source>
</evidence>
<keyword evidence="6" id="KW-0732">Signal</keyword>
<reference evidence="8 9" key="1">
    <citation type="submission" date="2020-07" db="EMBL/GenBank/DDBJ databases">
        <authorList>
            <person name="Maaloum M."/>
        </authorList>
    </citation>
    <scope>NUCLEOTIDE SEQUENCE [LARGE SCALE GENOMIC DNA]</scope>
    <source>
        <strain evidence="8 9">GCS-AN-3</strain>
    </source>
</reference>